<comment type="function">
    <text evidence="9">Part of the twin-arginine translocation (Tat) system that transports large folded proteins containing a characteristic twin-arginine motif in their signal peptide across membranes. TatA could form the protein-conducting channel of the Tat system.</text>
</comment>
<comment type="subunit">
    <text evidence="9">The Tat system comprises two distinct complexes: a TatABC complex, containing multiple copies of TatA, TatB and TatC subunits, and a separate TatA complex, containing only TatA subunits. Substrates initially bind to the TatABC complex, which probably triggers association of the separate TatA complex to form the active translocon.</text>
</comment>
<dbReference type="HAMAP" id="MF_00236">
    <property type="entry name" value="TatA_E"/>
    <property type="match status" value="1"/>
</dbReference>
<keyword evidence="4 9" id="KW-0812">Transmembrane</keyword>
<name>A0A840AAG8_9PROT</name>
<comment type="caution">
    <text evidence="11">The sequence shown here is derived from an EMBL/GenBank/DDBJ whole genome shotgun (WGS) entry which is preliminary data.</text>
</comment>
<evidence type="ECO:0000313" key="12">
    <source>
        <dbReference type="Proteomes" id="UP000553193"/>
    </source>
</evidence>
<evidence type="ECO:0000256" key="2">
    <source>
        <dbReference type="ARBA" id="ARBA00022448"/>
    </source>
</evidence>
<dbReference type="EMBL" id="JACIDJ010000001">
    <property type="protein sequence ID" value="MBB3897210.1"/>
    <property type="molecule type" value="Genomic_DNA"/>
</dbReference>
<keyword evidence="7 9" id="KW-0811">Translocation</keyword>
<dbReference type="AlphaFoldDB" id="A0A840AAG8"/>
<keyword evidence="3 9" id="KW-1003">Cell membrane</keyword>
<keyword evidence="8 9" id="KW-0472">Membrane</keyword>
<dbReference type="InterPro" id="IPR003369">
    <property type="entry name" value="TatA/B/E"/>
</dbReference>
<keyword evidence="2 9" id="KW-0813">Transport</keyword>
<dbReference type="InterPro" id="IPR006312">
    <property type="entry name" value="TatA/E"/>
</dbReference>
<evidence type="ECO:0000256" key="6">
    <source>
        <dbReference type="ARBA" id="ARBA00022989"/>
    </source>
</evidence>
<evidence type="ECO:0000256" key="4">
    <source>
        <dbReference type="ARBA" id="ARBA00022692"/>
    </source>
</evidence>
<dbReference type="Gene3D" id="1.20.5.3310">
    <property type="match status" value="1"/>
</dbReference>
<dbReference type="NCBIfam" id="NF001940">
    <property type="entry name" value="PRK00720.1"/>
    <property type="match status" value="1"/>
</dbReference>
<evidence type="ECO:0000256" key="5">
    <source>
        <dbReference type="ARBA" id="ARBA00022927"/>
    </source>
</evidence>
<organism evidence="11 12">
    <name type="scientific">Roseococcus suduntuyensis</name>
    <dbReference type="NCBI Taxonomy" id="455361"/>
    <lineage>
        <taxon>Bacteria</taxon>
        <taxon>Pseudomonadati</taxon>
        <taxon>Pseudomonadota</taxon>
        <taxon>Alphaproteobacteria</taxon>
        <taxon>Acetobacterales</taxon>
        <taxon>Roseomonadaceae</taxon>
        <taxon>Roseococcus</taxon>
    </lineage>
</organism>
<reference evidence="11 12" key="1">
    <citation type="submission" date="2020-08" db="EMBL/GenBank/DDBJ databases">
        <title>Genomic Encyclopedia of Type Strains, Phase IV (KMG-IV): sequencing the most valuable type-strain genomes for metagenomic binning, comparative biology and taxonomic classification.</title>
        <authorList>
            <person name="Goeker M."/>
        </authorList>
    </citation>
    <scope>NUCLEOTIDE SEQUENCE [LARGE SCALE GENOMIC DNA]</scope>
    <source>
        <strain evidence="11 12">DSM 19979</strain>
    </source>
</reference>
<gene>
    <name evidence="9" type="primary">tatA</name>
    <name evidence="11" type="ORF">GGQ83_000636</name>
</gene>
<evidence type="ECO:0000256" key="8">
    <source>
        <dbReference type="ARBA" id="ARBA00023136"/>
    </source>
</evidence>
<evidence type="ECO:0000256" key="1">
    <source>
        <dbReference type="ARBA" id="ARBA00004162"/>
    </source>
</evidence>
<dbReference type="PANTHER" id="PTHR42982:SF1">
    <property type="entry name" value="SEC-INDEPENDENT PROTEIN TRANSLOCASE PROTEIN TATA"/>
    <property type="match status" value="1"/>
</dbReference>
<keyword evidence="5 9" id="KW-0653">Protein transport</keyword>
<evidence type="ECO:0000256" key="10">
    <source>
        <dbReference type="SAM" id="MobiDB-lite"/>
    </source>
</evidence>
<dbReference type="GO" id="GO:0033281">
    <property type="term" value="C:TAT protein transport complex"/>
    <property type="evidence" value="ECO:0007669"/>
    <property type="project" value="UniProtKB-UniRule"/>
</dbReference>
<evidence type="ECO:0000313" key="11">
    <source>
        <dbReference type="EMBL" id="MBB3897210.1"/>
    </source>
</evidence>
<dbReference type="RefSeq" id="WP_184382140.1">
    <property type="nucleotide sequence ID" value="NZ_JACIDJ010000001.1"/>
</dbReference>
<keyword evidence="6 9" id="KW-1133">Transmembrane helix</keyword>
<proteinExistence type="inferred from homology"/>
<feature type="transmembrane region" description="Helical" evidence="9">
    <location>
        <begin position="6"/>
        <end position="23"/>
    </location>
</feature>
<evidence type="ECO:0000256" key="9">
    <source>
        <dbReference type="HAMAP-Rule" id="MF_00236"/>
    </source>
</evidence>
<comment type="similarity">
    <text evidence="9">Belongs to the TatA/E family.</text>
</comment>
<evidence type="ECO:0000256" key="7">
    <source>
        <dbReference type="ARBA" id="ARBA00023010"/>
    </source>
</evidence>
<dbReference type="GO" id="GO:0008320">
    <property type="term" value="F:protein transmembrane transporter activity"/>
    <property type="evidence" value="ECO:0007669"/>
    <property type="project" value="UniProtKB-UniRule"/>
</dbReference>
<dbReference type="NCBIfam" id="TIGR01411">
    <property type="entry name" value="tatAE"/>
    <property type="match status" value="1"/>
</dbReference>
<protein>
    <recommendedName>
        <fullName evidence="9">Sec-independent protein translocase protein TatA</fullName>
    </recommendedName>
</protein>
<feature type="region of interest" description="Disordered" evidence="10">
    <location>
        <begin position="44"/>
        <end position="91"/>
    </location>
</feature>
<evidence type="ECO:0000256" key="3">
    <source>
        <dbReference type="ARBA" id="ARBA00022475"/>
    </source>
</evidence>
<accession>A0A840AAG8</accession>
<keyword evidence="12" id="KW-1185">Reference proteome</keyword>
<sequence>MGTFSIWHWVVVLLVVLLLFGSGKISGLMGDLATGIKSFKKNIKDDDKPADAAMTADSAPPAAPQGNIPGPQPAAATHTEAQQPAGGRPAA</sequence>
<dbReference type="GO" id="GO:0043953">
    <property type="term" value="P:protein transport by the Tat complex"/>
    <property type="evidence" value="ECO:0007669"/>
    <property type="project" value="UniProtKB-UniRule"/>
</dbReference>
<feature type="compositionally biased region" description="Low complexity" evidence="10">
    <location>
        <begin position="51"/>
        <end position="60"/>
    </location>
</feature>
<comment type="subcellular location">
    <subcellularLocation>
        <location evidence="1 9">Cell membrane</location>
        <topology evidence="1 9">Single-pass membrane protein</topology>
    </subcellularLocation>
</comment>
<dbReference type="PANTHER" id="PTHR42982">
    <property type="entry name" value="SEC-INDEPENDENT PROTEIN TRANSLOCASE PROTEIN TATA"/>
    <property type="match status" value="1"/>
</dbReference>
<dbReference type="Pfam" id="PF02416">
    <property type="entry name" value="TatA_B_E"/>
    <property type="match status" value="1"/>
</dbReference>
<dbReference type="Proteomes" id="UP000553193">
    <property type="component" value="Unassembled WGS sequence"/>
</dbReference>